<evidence type="ECO:0000256" key="8">
    <source>
        <dbReference type="ARBA" id="ARBA00022967"/>
    </source>
</evidence>
<feature type="domain" description="ABC transporter" evidence="10">
    <location>
        <begin position="256"/>
        <end position="494"/>
    </location>
</feature>
<evidence type="ECO:0000256" key="7">
    <source>
        <dbReference type="ARBA" id="ARBA00022840"/>
    </source>
</evidence>
<comment type="caution">
    <text evidence="11">The sequence shown here is derived from an EMBL/GenBank/DDBJ whole genome shotgun (WGS) entry which is preliminary data.</text>
</comment>
<keyword evidence="7 11" id="KW-0067">ATP-binding</keyword>
<dbReference type="GO" id="GO:0005886">
    <property type="term" value="C:plasma membrane"/>
    <property type="evidence" value="ECO:0007669"/>
    <property type="project" value="UniProtKB-SubCell"/>
</dbReference>
<dbReference type="SUPFAM" id="SSF52540">
    <property type="entry name" value="P-loop containing nucleoside triphosphate hydrolases"/>
    <property type="match status" value="2"/>
</dbReference>
<name>A0A7X1E4M1_9BACT</name>
<dbReference type="Gene3D" id="3.40.50.300">
    <property type="entry name" value="P-loop containing nucleotide triphosphate hydrolases"/>
    <property type="match status" value="2"/>
</dbReference>
<keyword evidence="9" id="KW-0472">Membrane</keyword>
<dbReference type="InterPro" id="IPR050107">
    <property type="entry name" value="ABC_carbohydrate_import_ATPase"/>
</dbReference>
<evidence type="ECO:0000313" key="12">
    <source>
        <dbReference type="Proteomes" id="UP000525652"/>
    </source>
</evidence>
<dbReference type="InterPro" id="IPR003439">
    <property type="entry name" value="ABC_transporter-like_ATP-bd"/>
</dbReference>
<keyword evidence="3" id="KW-1003">Cell membrane</keyword>
<organism evidence="11 12">
    <name type="scientific">Puniceicoccus vermicola</name>
    <dbReference type="NCBI Taxonomy" id="388746"/>
    <lineage>
        <taxon>Bacteria</taxon>
        <taxon>Pseudomonadati</taxon>
        <taxon>Verrucomicrobiota</taxon>
        <taxon>Opitutia</taxon>
        <taxon>Puniceicoccales</taxon>
        <taxon>Puniceicoccaceae</taxon>
        <taxon>Puniceicoccus</taxon>
    </lineage>
</organism>
<dbReference type="FunFam" id="3.40.50.300:FF:000127">
    <property type="entry name" value="Ribose import ATP-binding protein RbsA"/>
    <property type="match status" value="1"/>
</dbReference>
<dbReference type="SMART" id="SM00382">
    <property type="entry name" value="AAA"/>
    <property type="match status" value="2"/>
</dbReference>
<dbReference type="InterPro" id="IPR027417">
    <property type="entry name" value="P-loop_NTPase"/>
</dbReference>
<dbReference type="InterPro" id="IPR003593">
    <property type="entry name" value="AAA+_ATPase"/>
</dbReference>
<feature type="domain" description="ABC transporter" evidence="10">
    <location>
        <begin position="8"/>
        <end position="245"/>
    </location>
</feature>
<evidence type="ECO:0000256" key="1">
    <source>
        <dbReference type="ARBA" id="ARBA00004202"/>
    </source>
</evidence>
<proteinExistence type="predicted"/>
<dbReference type="GO" id="GO:0016887">
    <property type="term" value="F:ATP hydrolysis activity"/>
    <property type="evidence" value="ECO:0007669"/>
    <property type="project" value="InterPro"/>
</dbReference>
<dbReference type="PANTHER" id="PTHR43790:SF3">
    <property type="entry name" value="D-ALLOSE IMPORT ATP-BINDING PROTEIN ALSA-RELATED"/>
    <property type="match status" value="1"/>
</dbReference>
<protein>
    <submittedName>
        <fullName evidence="11">Sugar ABC transporter ATP-binding protein</fullName>
    </submittedName>
</protein>
<keyword evidence="12" id="KW-1185">Reference proteome</keyword>
<dbReference type="GO" id="GO:0005524">
    <property type="term" value="F:ATP binding"/>
    <property type="evidence" value="ECO:0007669"/>
    <property type="project" value="UniProtKB-KW"/>
</dbReference>
<keyword evidence="5" id="KW-0677">Repeat</keyword>
<dbReference type="CDD" id="cd03216">
    <property type="entry name" value="ABC_Carb_Monos_I"/>
    <property type="match status" value="1"/>
</dbReference>
<dbReference type="PANTHER" id="PTHR43790">
    <property type="entry name" value="CARBOHYDRATE TRANSPORT ATP-BINDING PROTEIN MG119-RELATED"/>
    <property type="match status" value="1"/>
</dbReference>
<evidence type="ECO:0000256" key="9">
    <source>
        <dbReference type="ARBA" id="ARBA00023136"/>
    </source>
</evidence>
<accession>A0A7X1E4M1</accession>
<dbReference type="RefSeq" id="WP_185692983.1">
    <property type="nucleotide sequence ID" value="NZ_JACHVA010000083.1"/>
</dbReference>
<keyword evidence="6" id="KW-0547">Nucleotide-binding</keyword>
<evidence type="ECO:0000256" key="3">
    <source>
        <dbReference type="ARBA" id="ARBA00022475"/>
    </source>
</evidence>
<dbReference type="EMBL" id="JACHVA010000083">
    <property type="protein sequence ID" value="MBC2602286.1"/>
    <property type="molecule type" value="Genomic_DNA"/>
</dbReference>
<dbReference type="CDD" id="cd03215">
    <property type="entry name" value="ABC_Carb_Monos_II"/>
    <property type="match status" value="1"/>
</dbReference>
<reference evidence="11 12" key="1">
    <citation type="submission" date="2020-07" db="EMBL/GenBank/DDBJ databases">
        <authorList>
            <person name="Feng X."/>
        </authorList>
    </citation>
    <scope>NUCLEOTIDE SEQUENCE [LARGE SCALE GENOMIC DNA]</scope>
    <source>
        <strain evidence="11 12">JCM14086</strain>
    </source>
</reference>
<gene>
    <name evidence="11" type="ORF">H5P30_10900</name>
</gene>
<keyword evidence="4" id="KW-0762">Sugar transport</keyword>
<evidence type="ECO:0000256" key="6">
    <source>
        <dbReference type="ARBA" id="ARBA00022741"/>
    </source>
</evidence>
<dbReference type="Pfam" id="PF00005">
    <property type="entry name" value="ABC_tran"/>
    <property type="match status" value="2"/>
</dbReference>
<evidence type="ECO:0000259" key="10">
    <source>
        <dbReference type="PROSITE" id="PS50893"/>
    </source>
</evidence>
<evidence type="ECO:0000313" key="11">
    <source>
        <dbReference type="EMBL" id="MBC2602286.1"/>
    </source>
</evidence>
<keyword evidence="2" id="KW-0813">Transport</keyword>
<sequence>MSAPTPLLSVKGIRKTFGKVCAIDHVDFTLMPGEVHALCGGNGAGKSTFLRIVMGFLQPDCGEIRIKGRICQFSNAKQALNAGITIVQQELSMIPDISVAENIFLGQEPRKKLGFVDFKQLNEKAQALLDELDFDIKATRLTRTLSVAEQQLVEIAKALSHSNADIIFFDEPTSTIGEKDSLKLFKAIRKLSEKGKGVIYVSHRMSEIFTICNRYTVFRDGRYICEGDIQDISREKLIEEIVGGELNEEFAKYNKPTDEPLLTINELTSKPDFADVSITVKKGEIVGLYGLVGAGRTRLLDALFGIAPIENGTIQIGEKKLKKHSTRDAIRAGMAYVTEDRKETGLVLCGSVADNTSISSLPHFTRAGILNRKKEQTQVNAAVKAFNVKTPNTQELVQNLSGGNQQKVILAHWSMTQPDVLLLDEPTRGIDVGAKKEIYRYMSEQALTGKCILMVSSELPEIIGMSDRILVFKKGRVVAERKQEEATQTELLNLAS</sequence>
<dbReference type="PROSITE" id="PS50893">
    <property type="entry name" value="ABC_TRANSPORTER_2"/>
    <property type="match status" value="2"/>
</dbReference>
<keyword evidence="8" id="KW-1278">Translocase</keyword>
<evidence type="ECO:0000256" key="4">
    <source>
        <dbReference type="ARBA" id="ARBA00022597"/>
    </source>
</evidence>
<dbReference type="Proteomes" id="UP000525652">
    <property type="component" value="Unassembled WGS sequence"/>
</dbReference>
<evidence type="ECO:0000256" key="2">
    <source>
        <dbReference type="ARBA" id="ARBA00022448"/>
    </source>
</evidence>
<comment type="subcellular location">
    <subcellularLocation>
        <location evidence="1">Cell membrane</location>
        <topology evidence="1">Peripheral membrane protein</topology>
    </subcellularLocation>
</comment>
<dbReference type="AlphaFoldDB" id="A0A7X1E4M1"/>
<evidence type="ECO:0000256" key="5">
    <source>
        <dbReference type="ARBA" id="ARBA00022737"/>
    </source>
</evidence>